<keyword evidence="3" id="KW-0221">Differentiation</keyword>
<dbReference type="Pfam" id="PF00249">
    <property type="entry name" value="Myb_DNA-binding"/>
    <property type="match status" value="1"/>
</dbReference>
<dbReference type="NCBIfam" id="TIGR01557">
    <property type="entry name" value="myb_SHAQKYF"/>
    <property type="match status" value="1"/>
</dbReference>
<dbReference type="EnsemblPlants" id="HORVU.MOREX.r3.6HG0606010.1">
    <property type="protein sequence ID" value="HORVU.MOREX.r3.6HG0606010.1"/>
    <property type="gene ID" value="HORVU.MOREX.r3.6HG0606010"/>
</dbReference>
<comment type="subcellular location">
    <subcellularLocation>
        <location evidence="1">Nucleus</location>
    </subcellularLocation>
</comment>
<feature type="region of interest" description="Disordered" evidence="8">
    <location>
        <begin position="365"/>
        <end position="390"/>
    </location>
</feature>
<keyword evidence="5" id="KW-0238">DNA-binding</keyword>
<evidence type="ECO:0000256" key="2">
    <source>
        <dbReference type="ARBA" id="ARBA00022473"/>
    </source>
</evidence>
<dbReference type="SMR" id="A0A8I7BC91"/>
<evidence type="ECO:0000256" key="3">
    <source>
        <dbReference type="ARBA" id="ARBA00022782"/>
    </source>
</evidence>
<evidence type="ECO:0000256" key="8">
    <source>
        <dbReference type="SAM" id="MobiDB-lite"/>
    </source>
</evidence>
<feature type="region of interest" description="Disordered" evidence="8">
    <location>
        <begin position="53"/>
        <end position="89"/>
    </location>
</feature>
<evidence type="ECO:0000259" key="9">
    <source>
        <dbReference type="Pfam" id="PF00249"/>
    </source>
</evidence>
<evidence type="ECO:0000256" key="4">
    <source>
        <dbReference type="ARBA" id="ARBA00023015"/>
    </source>
</evidence>
<evidence type="ECO:0000313" key="11">
    <source>
        <dbReference type="Proteomes" id="UP000011116"/>
    </source>
</evidence>
<dbReference type="PANTHER" id="PTHR31496:SF18">
    <property type="entry name" value="OS02G0696900 PROTEIN"/>
    <property type="match status" value="1"/>
</dbReference>
<protein>
    <recommendedName>
        <fullName evidence="9">Myb-like domain-containing protein</fullName>
    </recommendedName>
</protein>
<dbReference type="AlphaFoldDB" id="A0A8I7BC91"/>
<proteinExistence type="predicted"/>
<organism evidence="10 11">
    <name type="scientific">Hordeum vulgare subsp. vulgare</name>
    <name type="common">Domesticated barley</name>
    <dbReference type="NCBI Taxonomy" id="112509"/>
    <lineage>
        <taxon>Eukaryota</taxon>
        <taxon>Viridiplantae</taxon>
        <taxon>Streptophyta</taxon>
        <taxon>Embryophyta</taxon>
        <taxon>Tracheophyta</taxon>
        <taxon>Spermatophyta</taxon>
        <taxon>Magnoliopsida</taxon>
        <taxon>Liliopsida</taxon>
        <taxon>Poales</taxon>
        <taxon>Poaceae</taxon>
        <taxon>BOP clade</taxon>
        <taxon>Pooideae</taxon>
        <taxon>Triticodae</taxon>
        <taxon>Triticeae</taxon>
        <taxon>Hordeinae</taxon>
        <taxon>Hordeum</taxon>
    </lineage>
</organism>
<evidence type="ECO:0000256" key="6">
    <source>
        <dbReference type="ARBA" id="ARBA00023163"/>
    </source>
</evidence>
<keyword evidence="11" id="KW-1185">Reference proteome</keyword>
<keyword evidence="7" id="KW-0539">Nucleus</keyword>
<dbReference type="GO" id="GO:0005634">
    <property type="term" value="C:nucleus"/>
    <property type="evidence" value="ECO:0000318"/>
    <property type="project" value="GO_Central"/>
</dbReference>
<dbReference type="FunFam" id="1.10.10.60:FF:000002">
    <property type="entry name" value="Myb family transcription factor"/>
    <property type="match status" value="1"/>
</dbReference>
<dbReference type="InterPro" id="IPR044847">
    <property type="entry name" value="KAN_fam"/>
</dbReference>
<dbReference type="PANTHER" id="PTHR31496">
    <property type="entry name" value="TRANSCRIPTION FACTOR KAN2-RELATED"/>
    <property type="match status" value="1"/>
</dbReference>
<keyword evidence="2" id="KW-0217">Developmental protein</keyword>
<dbReference type="InterPro" id="IPR006447">
    <property type="entry name" value="Myb_dom_plants"/>
</dbReference>
<dbReference type="Gramene" id="HORVU.MOREX.r2.6HG0502440.1">
    <property type="protein sequence ID" value="HORVU.MOREX.r2.6HG0502440.1"/>
    <property type="gene ID" value="HORVU.MOREX.r2.6HG0502440"/>
</dbReference>
<feature type="region of interest" description="Disordered" evidence="8">
    <location>
        <begin position="1"/>
        <end position="34"/>
    </location>
</feature>
<dbReference type="InterPro" id="IPR001005">
    <property type="entry name" value="SANT/Myb"/>
</dbReference>
<dbReference type="InterPro" id="IPR009057">
    <property type="entry name" value="Homeodomain-like_sf"/>
</dbReference>
<dbReference type="GO" id="GO:0000976">
    <property type="term" value="F:transcription cis-regulatory region binding"/>
    <property type="evidence" value="ECO:0000318"/>
    <property type="project" value="GO_Central"/>
</dbReference>
<gene>
    <name evidence="10" type="primary">LOC123403791</name>
</gene>
<feature type="domain" description="Myb-like" evidence="9">
    <location>
        <begin position="283"/>
        <end position="332"/>
    </location>
</feature>
<reference evidence="11" key="1">
    <citation type="journal article" date="2012" name="Nature">
        <title>A physical, genetic and functional sequence assembly of the barley genome.</title>
        <authorList>
            <consortium name="The International Barley Genome Sequencing Consortium"/>
            <person name="Mayer K.F."/>
            <person name="Waugh R."/>
            <person name="Brown J.W."/>
            <person name="Schulman A."/>
            <person name="Langridge P."/>
            <person name="Platzer M."/>
            <person name="Fincher G.B."/>
            <person name="Muehlbauer G.J."/>
            <person name="Sato K."/>
            <person name="Close T.J."/>
            <person name="Wise R.P."/>
            <person name="Stein N."/>
        </authorList>
    </citation>
    <scope>NUCLEOTIDE SEQUENCE [LARGE SCALE GENOMIC DNA]</scope>
    <source>
        <strain evidence="11">cv. Morex</strain>
    </source>
</reference>
<evidence type="ECO:0000313" key="10">
    <source>
        <dbReference type="EnsemblPlants" id="HORVU.MOREX.r3.6HG0606010.1"/>
    </source>
</evidence>
<keyword evidence="6" id="KW-0804">Transcription</keyword>
<dbReference type="Gramene" id="HORVU.MOREX.r3.6HG0606010.1">
    <property type="protein sequence ID" value="HORVU.MOREX.r3.6HG0606010.1"/>
    <property type="gene ID" value="HORVU.MOREX.r3.6HG0606010"/>
</dbReference>
<reference evidence="10" key="2">
    <citation type="submission" date="2020-10" db="EMBL/GenBank/DDBJ databases">
        <authorList>
            <person name="Scholz U."/>
            <person name="Mascher M."/>
            <person name="Fiebig A."/>
        </authorList>
    </citation>
    <scope>NUCLEOTIDE SEQUENCE [LARGE SCALE GENOMIC DNA]</scope>
    <source>
        <strain evidence="10">cv. Morex</strain>
    </source>
</reference>
<dbReference type="Gene3D" id="1.10.10.60">
    <property type="entry name" value="Homeodomain-like"/>
    <property type="match status" value="1"/>
</dbReference>
<accession>A0A8I7BC91</accession>
<name>A0A8I7BC91_HORVV</name>
<sequence length="460" mass="49342">MVYGRKDQSISSILGRPPPSNKLHSPLFHTAHPNRHSCPSPFQVPISLLLLPSSPSSSAPPPTSLPARNLPSSAPQFRPDPFSISLASRKSTPAADITPLALRKLREGSMELFPSHPDLQLQLQISPPPATKPMDLGFWKRALDTTAAATTAASAAATFAPPSIARTYPSLPAAAGGGFHAGHYGAADGHLGGVQFLQHTQPILHEVQDLAAMKPIRGIPVYNTSHQSLPFLQSQLHHHNHHHQHCYDAIGGAAGGPRSPGKVGALRLAAPPAKRNSRAPRIRWTTSLHARFVHAVELLGGHERATPKSVLELMDVKDLTLAHVKSHLQMYRTIKTADHKSAAASYGQAKTIIDIPDDSSFEIANTTSGSESSVQQSNLDGNEHGSNMCTLWSNNSSSRGAWSFHGKSRSDANPGDIKSFEDVQSQCPNDAADLMSSPFRLSELVVGAKKPNLDFTLGRM</sequence>
<dbReference type="GO" id="GO:0010158">
    <property type="term" value="P:abaxial cell fate specification"/>
    <property type="evidence" value="ECO:0007669"/>
    <property type="project" value="InterPro"/>
</dbReference>
<evidence type="ECO:0000256" key="1">
    <source>
        <dbReference type="ARBA" id="ARBA00004123"/>
    </source>
</evidence>
<reference evidence="10" key="3">
    <citation type="submission" date="2022-01" db="UniProtKB">
        <authorList>
            <consortium name="EnsemblPlants"/>
        </authorList>
    </citation>
    <scope>IDENTIFICATION</scope>
    <source>
        <strain evidence="10">subsp. vulgare</strain>
    </source>
</reference>
<evidence type="ECO:0000256" key="7">
    <source>
        <dbReference type="ARBA" id="ARBA00023242"/>
    </source>
</evidence>
<dbReference type="Proteomes" id="UP000011116">
    <property type="component" value="Chromosome 6H"/>
</dbReference>
<evidence type="ECO:0000256" key="5">
    <source>
        <dbReference type="ARBA" id="ARBA00023125"/>
    </source>
</evidence>
<dbReference type="SUPFAM" id="SSF46689">
    <property type="entry name" value="Homeodomain-like"/>
    <property type="match status" value="1"/>
</dbReference>
<keyword evidence="4" id="KW-0805">Transcription regulation</keyword>
<dbReference type="GO" id="GO:0006355">
    <property type="term" value="P:regulation of DNA-templated transcription"/>
    <property type="evidence" value="ECO:0000318"/>
    <property type="project" value="GO_Central"/>
</dbReference>